<keyword evidence="1" id="KW-0472">Membrane</keyword>
<protein>
    <submittedName>
        <fullName evidence="2">Uncharacterized protein</fullName>
    </submittedName>
</protein>
<dbReference type="AlphaFoldDB" id="A0A1C2I7Y6"/>
<evidence type="ECO:0000256" key="1">
    <source>
        <dbReference type="SAM" id="Phobius"/>
    </source>
</evidence>
<feature type="transmembrane region" description="Helical" evidence="1">
    <location>
        <begin position="86"/>
        <end position="106"/>
    </location>
</feature>
<dbReference type="Proteomes" id="UP000095008">
    <property type="component" value="Unassembled WGS sequence"/>
</dbReference>
<dbReference type="GeneID" id="60695996"/>
<accession>A0A1C2I7Y6</accession>
<dbReference type="RefSeq" id="WP_065975313.1">
    <property type="nucleotide sequence ID" value="NZ_LGYM01000015.1"/>
</dbReference>
<name>A0A1C2I7Y6_ACITH</name>
<evidence type="ECO:0000313" key="3">
    <source>
        <dbReference type="Proteomes" id="UP000095008"/>
    </source>
</evidence>
<keyword evidence="1" id="KW-0812">Transmembrane</keyword>
<comment type="caution">
    <text evidence="2">The sequence shown here is derived from an EMBL/GenBank/DDBJ whole genome shotgun (WGS) entry which is preliminary data.</text>
</comment>
<proteinExistence type="predicted"/>
<feature type="transmembrane region" description="Helical" evidence="1">
    <location>
        <begin position="52"/>
        <end position="80"/>
    </location>
</feature>
<reference evidence="2" key="1">
    <citation type="journal article" date="2016" name="Int. J. Mol. Sci.">
        <title>Comparative genomics of the extreme acidophile Acidithiobacillus thiooxidans reveals intraspecific divergence and niche adaptation.</title>
        <authorList>
            <person name="Zhang X."/>
            <person name="Feng X."/>
            <person name="Tao J."/>
            <person name="Ma L."/>
            <person name="Xiao Y."/>
            <person name="Liang Y."/>
            <person name="Liu X."/>
            <person name="Yin H."/>
        </authorList>
    </citation>
    <scope>NUCLEOTIDE SEQUENCE [LARGE SCALE GENOMIC DNA]</scope>
    <source>
        <strain evidence="2">DXS-W</strain>
    </source>
</reference>
<keyword evidence="3" id="KW-1185">Reference proteome</keyword>
<organism evidence="2 3">
    <name type="scientific">Acidithiobacillus thiooxidans</name>
    <name type="common">Thiobacillus thiooxidans</name>
    <dbReference type="NCBI Taxonomy" id="930"/>
    <lineage>
        <taxon>Bacteria</taxon>
        <taxon>Pseudomonadati</taxon>
        <taxon>Pseudomonadota</taxon>
        <taxon>Acidithiobacillia</taxon>
        <taxon>Acidithiobacillales</taxon>
        <taxon>Acidithiobacillaceae</taxon>
        <taxon>Acidithiobacillus</taxon>
    </lineage>
</organism>
<sequence length="132" mass="14804">MIANETPSDPVQKLFEASDTGSFYVMSRAWQEFKKDCDRGIKKQAFSKTLKAVFHASGIYVIFSFLFCVAFAILLLHFHLTVLESGLFSLIFSSVLTPVLLLDAFMDAWSDMLLLLAVERFNEIKGNAHGTS</sequence>
<evidence type="ECO:0000313" key="2">
    <source>
        <dbReference type="EMBL" id="OCX72060.1"/>
    </source>
</evidence>
<keyword evidence="1" id="KW-1133">Transmembrane helix</keyword>
<gene>
    <name evidence="2" type="ORF">A6M23_10410</name>
</gene>
<dbReference type="EMBL" id="LWRY01000118">
    <property type="protein sequence ID" value="OCX72060.1"/>
    <property type="molecule type" value="Genomic_DNA"/>
</dbReference>